<name>A0A2U1P0P1_ARTAN</name>
<proteinExistence type="predicted"/>
<dbReference type="InterPro" id="IPR011009">
    <property type="entry name" value="Kinase-like_dom_sf"/>
</dbReference>
<keyword evidence="3" id="KW-0472">Membrane</keyword>
<dbReference type="CDD" id="cd23509">
    <property type="entry name" value="Gnk2-like"/>
    <property type="match status" value="2"/>
</dbReference>
<keyword evidence="5" id="KW-0418">Kinase</keyword>
<dbReference type="EMBL" id="PKPP01001871">
    <property type="protein sequence ID" value="PWA79324.1"/>
    <property type="molecule type" value="Genomic_DNA"/>
</dbReference>
<keyword evidence="5" id="KW-0675">Receptor</keyword>
<dbReference type="SUPFAM" id="SSF56112">
    <property type="entry name" value="Protein kinase-like (PK-like)"/>
    <property type="match status" value="1"/>
</dbReference>
<feature type="transmembrane region" description="Helical" evidence="3">
    <location>
        <begin position="217"/>
        <end position="240"/>
    </location>
</feature>
<keyword evidence="6" id="KW-1185">Reference proteome</keyword>
<keyword evidence="1" id="KW-0732">Signal</keyword>
<sequence length="377" mass="42469">MLYHLSHLIDTSIRYSFYNRSVGQNPDQANAIGLCKGDVEPEDCRRCLNDAITQLRQICPNQKGAIGWYDNCMLKYSNATIFGVLDTSFRWDMFNTRNASNVAGFNQALDLLLDQLRNDASRGGSLRKYASNSTSGPDFTTLYGLMQCTPDLSEIDCYNCLDRAIRQIPNCCDSKRGARIYYPSCNMRYEEDRFYNDTVALSSPPMPPSGKSSNTTIVVIVVVASVSFLILAAVLLMVLIRRKRNIQVRPPENLVYEDGDIDDISTAESLQYSFDIIKEATDNFSENNKLGQGGFGLVYKIRDDVLCFVIGDYESAVPLHRWGKCAMDLGGDLMKEATSVVDKELKTWRVAREVTARWIGRRQLRVDNIALLESKTN</sequence>
<evidence type="ECO:0000259" key="4">
    <source>
        <dbReference type="PROSITE" id="PS51473"/>
    </source>
</evidence>
<dbReference type="InterPro" id="IPR038408">
    <property type="entry name" value="GNK2_sf"/>
</dbReference>
<feature type="domain" description="Gnk2-homologous" evidence="4">
    <location>
        <begin position="1"/>
        <end position="81"/>
    </location>
</feature>
<dbReference type="OrthoDB" id="1909574at2759"/>
<dbReference type="PANTHER" id="PTHR32099:SF51">
    <property type="entry name" value="CYSTEINE-RICH RECEPTOR-LIKE PROTEIN KINASE 25 ISOFORM X1"/>
    <property type="match status" value="1"/>
</dbReference>
<comment type="caution">
    <text evidence="5">The sequence shown here is derived from an EMBL/GenBank/DDBJ whole genome shotgun (WGS) entry which is preliminary data.</text>
</comment>
<dbReference type="AlphaFoldDB" id="A0A2U1P0P1"/>
<dbReference type="PROSITE" id="PS51473">
    <property type="entry name" value="GNK2"/>
    <property type="match status" value="2"/>
</dbReference>
<dbReference type="Pfam" id="PF01657">
    <property type="entry name" value="Stress-antifung"/>
    <property type="match status" value="2"/>
</dbReference>
<dbReference type="GO" id="GO:0016301">
    <property type="term" value="F:kinase activity"/>
    <property type="evidence" value="ECO:0007669"/>
    <property type="project" value="UniProtKB-KW"/>
</dbReference>
<dbReference type="Gene3D" id="3.30.430.20">
    <property type="entry name" value="Gnk2 domain, C-X8-C-X2-C motif"/>
    <property type="match status" value="2"/>
</dbReference>
<accession>A0A2U1P0P1</accession>
<dbReference type="Gene3D" id="3.30.200.20">
    <property type="entry name" value="Phosphorylase Kinase, domain 1"/>
    <property type="match status" value="1"/>
</dbReference>
<evidence type="ECO:0000313" key="5">
    <source>
        <dbReference type="EMBL" id="PWA79324.1"/>
    </source>
</evidence>
<dbReference type="PANTHER" id="PTHR32099">
    <property type="entry name" value="CYSTEINE-RICH REPEAT SECRETORY PROTEIN"/>
    <property type="match status" value="1"/>
</dbReference>
<dbReference type="FunFam" id="3.30.430.20:FF:000002">
    <property type="entry name" value="Cysteine-rich receptor-like protein kinase 10"/>
    <property type="match status" value="1"/>
</dbReference>
<gene>
    <name evidence="5" type="ORF">CTI12_AA206850</name>
</gene>
<keyword evidence="3" id="KW-1133">Transmembrane helix</keyword>
<dbReference type="STRING" id="35608.A0A2U1P0P1"/>
<organism evidence="5 6">
    <name type="scientific">Artemisia annua</name>
    <name type="common">Sweet wormwood</name>
    <dbReference type="NCBI Taxonomy" id="35608"/>
    <lineage>
        <taxon>Eukaryota</taxon>
        <taxon>Viridiplantae</taxon>
        <taxon>Streptophyta</taxon>
        <taxon>Embryophyta</taxon>
        <taxon>Tracheophyta</taxon>
        <taxon>Spermatophyta</taxon>
        <taxon>Magnoliopsida</taxon>
        <taxon>eudicotyledons</taxon>
        <taxon>Gunneridae</taxon>
        <taxon>Pentapetalae</taxon>
        <taxon>asterids</taxon>
        <taxon>campanulids</taxon>
        <taxon>Asterales</taxon>
        <taxon>Asteraceae</taxon>
        <taxon>Asteroideae</taxon>
        <taxon>Anthemideae</taxon>
        <taxon>Artemisiinae</taxon>
        <taxon>Artemisia</taxon>
    </lineage>
</organism>
<evidence type="ECO:0000256" key="2">
    <source>
        <dbReference type="ARBA" id="ARBA00022737"/>
    </source>
</evidence>
<reference evidence="5 6" key="1">
    <citation type="journal article" date="2018" name="Mol. Plant">
        <title>The genome of Artemisia annua provides insight into the evolution of Asteraceae family and artemisinin biosynthesis.</title>
        <authorList>
            <person name="Shen Q."/>
            <person name="Zhang L."/>
            <person name="Liao Z."/>
            <person name="Wang S."/>
            <person name="Yan T."/>
            <person name="Shi P."/>
            <person name="Liu M."/>
            <person name="Fu X."/>
            <person name="Pan Q."/>
            <person name="Wang Y."/>
            <person name="Lv Z."/>
            <person name="Lu X."/>
            <person name="Zhang F."/>
            <person name="Jiang W."/>
            <person name="Ma Y."/>
            <person name="Chen M."/>
            <person name="Hao X."/>
            <person name="Li L."/>
            <person name="Tang Y."/>
            <person name="Lv G."/>
            <person name="Zhou Y."/>
            <person name="Sun X."/>
            <person name="Brodelius P.E."/>
            <person name="Rose J.K.C."/>
            <person name="Tang K."/>
        </authorList>
    </citation>
    <scope>NUCLEOTIDE SEQUENCE [LARGE SCALE GENOMIC DNA]</scope>
    <source>
        <strain evidence="6">cv. Huhao1</strain>
        <tissue evidence="5">Leaf</tissue>
    </source>
</reference>
<evidence type="ECO:0000256" key="1">
    <source>
        <dbReference type="ARBA" id="ARBA00022729"/>
    </source>
</evidence>
<keyword evidence="5" id="KW-0808">Transferase</keyword>
<dbReference type="Proteomes" id="UP000245207">
    <property type="component" value="Unassembled WGS sequence"/>
</dbReference>
<feature type="domain" description="Gnk2-homologous" evidence="4">
    <location>
        <begin position="87"/>
        <end position="194"/>
    </location>
</feature>
<dbReference type="InterPro" id="IPR002902">
    <property type="entry name" value="GNK2"/>
</dbReference>
<keyword evidence="2" id="KW-0677">Repeat</keyword>
<evidence type="ECO:0000256" key="3">
    <source>
        <dbReference type="SAM" id="Phobius"/>
    </source>
</evidence>
<evidence type="ECO:0000313" key="6">
    <source>
        <dbReference type="Proteomes" id="UP000245207"/>
    </source>
</evidence>
<protein>
    <submittedName>
        <fullName evidence="5">Cysteine-rich receptor-like protein kinase 8</fullName>
    </submittedName>
</protein>
<keyword evidence="3" id="KW-0812">Transmembrane</keyword>